<organism evidence="7 8">
    <name type="scientific">Candidatus Ruthia endofausta</name>
    <dbReference type="NCBI Taxonomy" id="2738852"/>
    <lineage>
        <taxon>Bacteria</taxon>
        <taxon>Pseudomonadati</taxon>
        <taxon>Pseudomonadota</taxon>
        <taxon>Gammaproteobacteria</taxon>
        <taxon>Candidatus Pseudothioglobaceae</taxon>
        <taxon>Candidatus Ruthturnera</taxon>
    </lineage>
</organism>
<dbReference type="PANTHER" id="PTHR11178">
    <property type="entry name" value="IRON-SULFUR CLUSTER SCAFFOLD PROTEIN NFU-RELATED"/>
    <property type="match status" value="1"/>
</dbReference>
<feature type="domain" description="NIF system FeS cluster assembly NifU C-terminal" evidence="6">
    <location>
        <begin position="112"/>
        <end position="178"/>
    </location>
</feature>
<dbReference type="AlphaFoldDB" id="A0A6N0HNL7"/>
<comment type="subunit">
    <text evidence="5">Homodimer.</text>
</comment>
<dbReference type="PANTHER" id="PTHR11178:SF51">
    <property type="entry name" value="FE_S BIOGENESIS PROTEIN NFUA"/>
    <property type="match status" value="1"/>
</dbReference>
<comment type="function">
    <text evidence="5">Involved in iron-sulfur cluster biogenesis. Binds a 4Fe-4S cluster, can transfer this cluster to apoproteins, and thereby intervenes in the maturation of Fe/S proteins. Could also act as a scaffold/chaperone for damaged Fe/S proteins.</text>
</comment>
<evidence type="ECO:0000256" key="2">
    <source>
        <dbReference type="ARBA" id="ARBA00022723"/>
    </source>
</evidence>
<keyword evidence="4 5" id="KW-0411">Iron-sulfur</keyword>
<comment type="similarity">
    <text evidence="5">Belongs to the NfuA family.</text>
</comment>
<name>A0A6N0HNL7_9GAMM</name>
<dbReference type="InterPro" id="IPR017726">
    <property type="entry name" value="Fe/S_biogenesis_protein_NfuA"/>
</dbReference>
<dbReference type="GO" id="GO:0051604">
    <property type="term" value="P:protein maturation"/>
    <property type="evidence" value="ECO:0007669"/>
    <property type="project" value="UniProtKB-UniRule"/>
</dbReference>
<dbReference type="SUPFAM" id="SSF117916">
    <property type="entry name" value="Fe-S cluster assembly (FSCA) domain-like"/>
    <property type="match status" value="1"/>
</dbReference>
<dbReference type="SUPFAM" id="SSF89360">
    <property type="entry name" value="HesB-like domain"/>
    <property type="match status" value="1"/>
</dbReference>
<gene>
    <name evidence="5" type="primary">nfuA</name>
    <name evidence="7" type="ORF">HUE58_01610</name>
</gene>
<protein>
    <recommendedName>
        <fullName evidence="5">Fe/S biogenesis protein NfuA</fullName>
    </recommendedName>
</protein>
<keyword evidence="2 5" id="KW-0479">Metal-binding</keyword>
<proteinExistence type="inferred from homology"/>
<dbReference type="GO" id="GO:0016226">
    <property type="term" value="P:iron-sulfur cluster assembly"/>
    <property type="evidence" value="ECO:0007669"/>
    <property type="project" value="UniProtKB-UniRule"/>
</dbReference>
<evidence type="ECO:0000259" key="6">
    <source>
        <dbReference type="Pfam" id="PF01106"/>
    </source>
</evidence>
<accession>A0A6N0HNL7</accession>
<dbReference type="HAMAP" id="MF_01637">
    <property type="entry name" value="Fe_S_biogen_NfuA"/>
    <property type="match status" value="1"/>
</dbReference>
<evidence type="ECO:0000313" key="7">
    <source>
        <dbReference type="EMBL" id="QKQ23900.1"/>
    </source>
</evidence>
<dbReference type="InterPro" id="IPR034904">
    <property type="entry name" value="FSCA_dom_sf"/>
</dbReference>
<evidence type="ECO:0000256" key="4">
    <source>
        <dbReference type="ARBA" id="ARBA00023014"/>
    </source>
</evidence>
<dbReference type="RefSeq" id="WP_174605340.1">
    <property type="nucleotide sequence ID" value="NZ_CP054490.1"/>
</dbReference>
<dbReference type="Proteomes" id="UP000509429">
    <property type="component" value="Chromosome"/>
</dbReference>
<keyword evidence="8" id="KW-1185">Reference proteome</keyword>
<dbReference type="EMBL" id="CP054490">
    <property type="protein sequence ID" value="QKQ23900.1"/>
    <property type="molecule type" value="Genomic_DNA"/>
</dbReference>
<feature type="binding site" evidence="5">
    <location>
        <position position="150"/>
    </location>
    <ligand>
        <name>[4Fe-4S] cluster</name>
        <dbReference type="ChEBI" id="CHEBI:49883"/>
    </ligand>
</feature>
<dbReference type="GO" id="GO:0005506">
    <property type="term" value="F:iron ion binding"/>
    <property type="evidence" value="ECO:0007669"/>
    <property type="project" value="InterPro"/>
</dbReference>
<dbReference type="InterPro" id="IPR035903">
    <property type="entry name" value="HesB-like_dom_sf"/>
</dbReference>
<dbReference type="Pfam" id="PF01106">
    <property type="entry name" value="NifU"/>
    <property type="match status" value="1"/>
</dbReference>
<dbReference type="GO" id="GO:0051539">
    <property type="term" value="F:4 iron, 4 sulfur cluster binding"/>
    <property type="evidence" value="ECO:0007669"/>
    <property type="project" value="UniProtKB-UniRule"/>
</dbReference>
<sequence length="192" mass="21121">MFSITDEAKVYVADLFAQQDEKDLGLKVDVEKAGTSTAAVTFNFCFPKELSKTYQKFEYEGFYAYIDELNFEYLKDSEVALKDAGTGKKLTITAPNAKGEEPKEDAPLEEKIKYVIAANISPGLASHGGFVELVEITKQMDVILNFGGGCRGCSSVKSTLEQGVGTQLKARFPEIKSVRDVTDHSNTDNAYM</sequence>
<dbReference type="Gene3D" id="2.60.300.12">
    <property type="entry name" value="HesB-like domain"/>
    <property type="match status" value="1"/>
</dbReference>
<evidence type="ECO:0000313" key="8">
    <source>
        <dbReference type="Proteomes" id="UP000509429"/>
    </source>
</evidence>
<dbReference type="InterPro" id="IPR001075">
    <property type="entry name" value="NIF_FeS_clus_asmbl_NifU_C"/>
</dbReference>
<keyword evidence="3 5" id="KW-0408">Iron</keyword>
<evidence type="ECO:0000256" key="5">
    <source>
        <dbReference type="HAMAP-Rule" id="MF_01637"/>
    </source>
</evidence>
<dbReference type="KEGG" id="reo:HUE58_01610"/>
<evidence type="ECO:0000256" key="3">
    <source>
        <dbReference type="ARBA" id="ARBA00023004"/>
    </source>
</evidence>
<comment type="cofactor">
    <cofactor evidence="5">
        <name>[4Fe-4S] cluster</name>
        <dbReference type="ChEBI" id="CHEBI:49883"/>
    </cofactor>
    <text evidence="5">Binds 1 [4Fe-4S] cluster per subunit. The cluster is presumably bound at the interface of two monomers.</text>
</comment>
<dbReference type="Gene3D" id="3.30.300.130">
    <property type="entry name" value="Fe-S cluster assembly (FSCA)"/>
    <property type="match status" value="1"/>
</dbReference>
<keyword evidence="1 5" id="KW-0004">4Fe-4S</keyword>
<reference evidence="7 8" key="1">
    <citation type="submission" date="2020-05" db="EMBL/GenBank/DDBJ databases">
        <title>Horizontal transmission and recombination maintain forever young bacterial symbiont genomes.</title>
        <authorList>
            <person name="Russell S.L."/>
            <person name="Pepper-Tunick E."/>
            <person name="Svedberg J."/>
            <person name="Byrne A."/>
            <person name="Ruelas Castillo J."/>
            <person name="Vollmers C."/>
            <person name="Beinart R.A."/>
            <person name="Corbett-Detig R."/>
        </authorList>
    </citation>
    <scope>NUCLEOTIDE SEQUENCE [LARGE SCALE GENOMIC DNA]</scope>
    <source>
        <strain evidence="7">JDF_Ridge</strain>
    </source>
</reference>
<evidence type="ECO:0000256" key="1">
    <source>
        <dbReference type="ARBA" id="ARBA00022485"/>
    </source>
</evidence>
<feature type="binding site" evidence="5">
    <location>
        <position position="153"/>
    </location>
    <ligand>
        <name>[4Fe-4S] cluster</name>
        <dbReference type="ChEBI" id="CHEBI:49883"/>
    </ligand>
</feature>